<comment type="similarity">
    <text evidence="2">Belongs to the SusD family.</text>
</comment>
<protein>
    <submittedName>
        <fullName evidence="8">RagB/SusD family nutrient uptake outer membrane protein</fullName>
    </submittedName>
</protein>
<dbReference type="Gene3D" id="1.25.40.390">
    <property type="match status" value="1"/>
</dbReference>
<feature type="domain" description="RagB/SusD" evidence="6">
    <location>
        <begin position="347"/>
        <end position="507"/>
    </location>
</feature>
<organism evidence="8 9">
    <name type="scientific">Chitinophaga eiseniae</name>
    <dbReference type="NCBI Taxonomy" id="634771"/>
    <lineage>
        <taxon>Bacteria</taxon>
        <taxon>Pseudomonadati</taxon>
        <taxon>Bacteroidota</taxon>
        <taxon>Chitinophagia</taxon>
        <taxon>Chitinophagales</taxon>
        <taxon>Chitinophagaceae</taxon>
        <taxon>Chitinophaga</taxon>
    </lineage>
</organism>
<dbReference type="Pfam" id="PF07980">
    <property type="entry name" value="SusD_RagB"/>
    <property type="match status" value="1"/>
</dbReference>
<dbReference type="AlphaFoldDB" id="A0A847SQ67"/>
<reference evidence="8 9" key="1">
    <citation type="submission" date="2020-04" db="EMBL/GenBank/DDBJ databases">
        <authorList>
            <person name="Yin C."/>
        </authorList>
    </citation>
    <scope>NUCLEOTIDE SEQUENCE [LARGE SCALE GENOMIC DNA]</scope>
    <source>
        <strain evidence="8 9">Ak56</strain>
    </source>
</reference>
<dbReference type="CDD" id="cd08977">
    <property type="entry name" value="SusD"/>
    <property type="match status" value="1"/>
</dbReference>
<evidence type="ECO:0000259" key="7">
    <source>
        <dbReference type="Pfam" id="PF14322"/>
    </source>
</evidence>
<comment type="caution">
    <text evidence="8">The sequence shown here is derived from an EMBL/GenBank/DDBJ whole genome shotgun (WGS) entry which is preliminary data.</text>
</comment>
<evidence type="ECO:0000313" key="8">
    <source>
        <dbReference type="EMBL" id="NLR81117.1"/>
    </source>
</evidence>
<keyword evidence="4" id="KW-0472">Membrane</keyword>
<proteinExistence type="inferred from homology"/>
<dbReference type="RefSeq" id="WP_168740769.1">
    <property type="nucleotide sequence ID" value="NZ_JABAHZ010000005.1"/>
</dbReference>
<dbReference type="EMBL" id="JABAHZ010000005">
    <property type="protein sequence ID" value="NLR81117.1"/>
    <property type="molecule type" value="Genomic_DNA"/>
</dbReference>
<dbReference type="InterPro" id="IPR012944">
    <property type="entry name" value="SusD_RagB_dom"/>
</dbReference>
<evidence type="ECO:0000256" key="4">
    <source>
        <dbReference type="ARBA" id="ARBA00023136"/>
    </source>
</evidence>
<dbReference type="SUPFAM" id="SSF48452">
    <property type="entry name" value="TPR-like"/>
    <property type="match status" value="1"/>
</dbReference>
<gene>
    <name evidence="8" type="ORF">HGH91_20980</name>
</gene>
<sequence length="507" mass="57280">MKRIKIFHGILLLSLSMNFSCKKFLQEDPKSFYTPDNYYTSLVQAQNAVNGIYAFTRDFYASIGLYSEDAMFMLEMPTGQARTEINQSNNNANLLNLTMTPTDLYFTQWWRSSYKGIDAANLAIKNIPLMSSAIVPDAQKAQLLGQAQFLRAWFYFNLTRIFGDVPLVTEPTVTADNLLVSRATVKDIYEKEIIPDLLAAEKSGLPFVDNTGRVSTGAVKSLLAKVYETMAGYPLQQADKYALAKQKALEVITSNKYTLYQNYDQFRDPANDNRMENIFMAQFSSAIASSPMFSFTLPSFSYISNGQGEIGALLPDTTFYKSYAPGDKRIQEKQFFYSHYPNFATGANVVFLNGQHIFKYFDDAAQQSGLPSSKCFPIIRLSDIYLLYAEAQNEADGTPGTDAYTYLNAIRTRAGLAPLSGLTHDQFRIAVWRERNHELCFENQTWFDMVRTRMVYDTKNDQFVPMVGYSFPGSGGTRTLQTKHLLFPIPQSEMDVNPKLAPNNPGY</sequence>
<evidence type="ECO:0000256" key="2">
    <source>
        <dbReference type="ARBA" id="ARBA00006275"/>
    </source>
</evidence>
<accession>A0A847SQ67</accession>
<keyword evidence="5" id="KW-0998">Cell outer membrane</keyword>
<dbReference type="Proteomes" id="UP000552864">
    <property type="component" value="Unassembled WGS sequence"/>
</dbReference>
<dbReference type="Pfam" id="PF14322">
    <property type="entry name" value="SusD-like_3"/>
    <property type="match status" value="1"/>
</dbReference>
<dbReference type="GO" id="GO:0009279">
    <property type="term" value="C:cell outer membrane"/>
    <property type="evidence" value="ECO:0007669"/>
    <property type="project" value="UniProtKB-SubCell"/>
</dbReference>
<evidence type="ECO:0000313" key="9">
    <source>
        <dbReference type="Proteomes" id="UP000552864"/>
    </source>
</evidence>
<feature type="domain" description="SusD-like N-terminal" evidence="7">
    <location>
        <begin position="83"/>
        <end position="227"/>
    </location>
</feature>
<keyword evidence="9" id="KW-1185">Reference proteome</keyword>
<keyword evidence="3" id="KW-0732">Signal</keyword>
<evidence type="ECO:0000256" key="1">
    <source>
        <dbReference type="ARBA" id="ARBA00004442"/>
    </source>
</evidence>
<name>A0A847SQ67_9BACT</name>
<dbReference type="InterPro" id="IPR033985">
    <property type="entry name" value="SusD-like_N"/>
</dbReference>
<evidence type="ECO:0000256" key="3">
    <source>
        <dbReference type="ARBA" id="ARBA00022729"/>
    </source>
</evidence>
<evidence type="ECO:0000256" key="5">
    <source>
        <dbReference type="ARBA" id="ARBA00023237"/>
    </source>
</evidence>
<dbReference type="InterPro" id="IPR011990">
    <property type="entry name" value="TPR-like_helical_dom_sf"/>
</dbReference>
<evidence type="ECO:0000259" key="6">
    <source>
        <dbReference type="Pfam" id="PF07980"/>
    </source>
</evidence>
<comment type="subcellular location">
    <subcellularLocation>
        <location evidence="1">Cell outer membrane</location>
    </subcellularLocation>
</comment>